<dbReference type="GO" id="GO:0008270">
    <property type="term" value="F:zinc ion binding"/>
    <property type="evidence" value="ECO:0007669"/>
    <property type="project" value="UniProtKB-KW"/>
</dbReference>
<protein>
    <recommendedName>
        <fullName evidence="6">BED-type domain-containing protein</fullName>
    </recommendedName>
</protein>
<reference evidence="7" key="2">
    <citation type="journal article" date="2024" name="Plant">
        <title>Genomic evolution and insights into agronomic trait innovations of Sesamum species.</title>
        <authorList>
            <person name="Miao H."/>
            <person name="Wang L."/>
            <person name="Qu L."/>
            <person name="Liu H."/>
            <person name="Sun Y."/>
            <person name="Le M."/>
            <person name="Wang Q."/>
            <person name="Wei S."/>
            <person name="Zheng Y."/>
            <person name="Lin W."/>
            <person name="Duan Y."/>
            <person name="Cao H."/>
            <person name="Xiong S."/>
            <person name="Wang X."/>
            <person name="Wei L."/>
            <person name="Li C."/>
            <person name="Ma Q."/>
            <person name="Ju M."/>
            <person name="Zhao R."/>
            <person name="Li G."/>
            <person name="Mu C."/>
            <person name="Tian Q."/>
            <person name="Mei H."/>
            <person name="Zhang T."/>
            <person name="Gao T."/>
            <person name="Zhang H."/>
        </authorList>
    </citation>
    <scope>NUCLEOTIDE SEQUENCE</scope>
    <source>
        <strain evidence="7">3651</strain>
    </source>
</reference>
<evidence type="ECO:0000313" key="8">
    <source>
        <dbReference type="Proteomes" id="UP001293254"/>
    </source>
</evidence>
<dbReference type="InterPro" id="IPR007021">
    <property type="entry name" value="DUF659"/>
</dbReference>
<keyword evidence="3" id="KW-0862">Zinc</keyword>
<dbReference type="Proteomes" id="UP001293254">
    <property type="component" value="Unassembled WGS sequence"/>
</dbReference>
<keyword evidence="8" id="KW-1185">Reference proteome</keyword>
<name>A0AAE2CH37_9LAMI</name>
<feature type="domain" description="BED-type" evidence="6">
    <location>
        <begin position="9"/>
        <end position="80"/>
    </location>
</feature>
<sequence>MAPNISTKRKRDIGWEHGEMIDSNRMWTKCKYCGKEMKGSGVSRLKQHIAGGFSNVEKCEKCPVVISRAMREHLNNQKKENENVLAQKAALRETLLEPIRKKFGLDDDFVNEKESGEEIFPMERENLKIAIQRSIRDIHETESGLGRTNLHGSFQSPSSSRHAQKKDKSLFGKDDNILKAKSQSWGKKTKGLTIEEMDPVIYRNRACTEQKIPNMWKNNNSFKSAKHAIGKWFIFSNIPPNAAANPYYQAAIDEIARAGVGVKGPTPYEITGPILDAELEEIQEYVNGFKKKWETYGVTIMCDGWTSTTKLSIINFLIYCDGKIVFHKSINASGYDRDANYIYELMDDVVEEIGEKYIVQVITDNGSAYKKAGELLMRKRKHLYWTPCASHCIDLILEDFVEKTTVKVVIEQAKKISNFIYNHGKVLDIMRKYTNGKELLRPGMTRCATNYISMESILEQKSNLQRMFTSEEWSKNADGEKQATMGYVFEGMRCSKLAIEAALPRSHKKYCDIIDRRLKNQMLHDIHLAAYYLNPAYHYELELSHKPELLDALKKVVQKIEPDANIAALALSEPIDLGQIFDDGDDVLSEWLDDPGDALLDEIDDDGQPVRPNTFLATWAERLSGPSRNSVGSDKGGEKHLIDEDDESCFLTSRIEDIVGGDNDNDDTCCFNKEKNIDENDRGSSHGNQSQPSPYGIYFTEEQYFDHATQDDDHGSRRSKSYV</sequence>
<evidence type="ECO:0000313" key="7">
    <source>
        <dbReference type="EMBL" id="KAK4421953.1"/>
    </source>
</evidence>
<dbReference type="AlphaFoldDB" id="A0AAE2CH37"/>
<feature type="region of interest" description="Disordered" evidence="5">
    <location>
        <begin position="142"/>
        <end position="167"/>
    </location>
</feature>
<proteinExistence type="predicted"/>
<reference evidence="7" key="1">
    <citation type="submission" date="2020-06" db="EMBL/GenBank/DDBJ databases">
        <authorList>
            <person name="Li T."/>
            <person name="Hu X."/>
            <person name="Zhang T."/>
            <person name="Song X."/>
            <person name="Zhang H."/>
            <person name="Dai N."/>
            <person name="Sheng W."/>
            <person name="Hou X."/>
            <person name="Wei L."/>
        </authorList>
    </citation>
    <scope>NUCLEOTIDE SEQUENCE</scope>
    <source>
        <strain evidence="7">3651</strain>
        <tissue evidence="7">Leaf</tissue>
    </source>
</reference>
<keyword evidence="1" id="KW-0479">Metal-binding</keyword>
<feature type="compositionally biased region" description="Polar residues" evidence="5">
    <location>
        <begin position="150"/>
        <end position="161"/>
    </location>
</feature>
<organism evidence="7 8">
    <name type="scientific">Sesamum alatum</name>
    <dbReference type="NCBI Taxonomy" id="300844"/>
    <lineage>
        <taxon>Eukaryota</taxon>
        <taxon>Viridiplantae</taxon>
        <taxon>Streptophyta</taxon>
        <taxon>Embryophyta</taxon>
        <taxon>Tracheophyta</taxon>
        <taxon>Spermatophyta</taxon>
        <taxon>Magnoliopsida</taxon>
        <taxon>eudicotyledons</taxon>
        <taxon>Gunneridae</taxon>
        <taxon>Pentapetalae</taxon>
        <taxon>asterids</taxon>
        <taxon>lamiids</taxon>
        <taxon>Lamiales</taxon>
        <taxon>Pedaliaceae</taxon>
        <taxon>Sesamum</taxon>
    </lineage>
</organism>
<dbReference type="InterPro" id="IPR012337">
    <property type="entry name" value="RNaseH-like_sf"/>
</dbReference>
<feature type="compositionally biased region" description="Basic and acidic residues" evidence="5">
    <location>
        <begin position="675"/>
        <end position="684"/>
    </location>
</feature>
<evidence type="ECO:0000259" key="6">
    <source>
        <dbReference type="PROSITE" id="PS50808"/>
    </source>
</evidence>
<gene>
    <name evidence="7" type="ORF">Salat_2146000</name>
</gene>
<dbReference type="PROSITE" id="PS50808">
    <property type="entry name" value="ZF_BED"/>
    <property type="match status" value="1"/>
</dbReference>
<dbReference type="EMBL" id="JACGWO010000008">
    <property type="protein sequence ID" value="KAK4421953.1"/>
    <property type="molecule type" value="Genomic_DNA"/>
</dbReference>
<feature type="region of interest" description="Disordered" evidence="5">
    <location>
        <begin position="675"/>
        <end position="723"/>
    </location>
</feature>
<dbReference type="SUPFAM" id="SSF53098">
    <property type="entry name" value="Ribonuclease H-like"/>
    <property type="match status" value="1"/>
</dbReference>
<comment type="caution">
    <text evidence="7">The sequence shown here is derived from an EMBL/GenBank/DDBJ whole genome shotgun (WGS) entry which is preliminary data.</text>
</comment>
<evidence type="ECO:0000256" key="5">
    <source>
        <dbReference type="SAM" id="MobiDB-lite"/>
    </source>
</evidence>
<dbReference type="Pfam" id="PF04937">
    <property type="entry name" value="DUF659"/>
    <property type="match status" value="1"/>
</dbReference>
<dbReference type="GO" id="GO:0003677">
    <property type="term" value="F:DNA binding"/>
    <property type="evidence" value="ECO:0007669"/>
    <property type="project" value="InterPro"/>
</dbReference>
<evidence type="ECO:0000256" key="1">
    <source>
        <dbReference type="ARBA" id="ARBA00022723"/>
    </source>
</evidence>
<feature type="compositionally biased region" description="Basic and acidic residues" evidence="5">
    <location>
        <begin position="704"/>
        <end position="716"/>
    </location>
</feature>
<evidence type="ECO:0000256" key="4">
    <source>
        <dbReference type="PROSITE-ProRule" id="PRU00027"/>
    </source>
</evidence>
<keyword evidence="2 4" id="KW-0863">Zinc-finger</keyword>
<dbReference type="PANTHER" id="PTHR32166">
    <property type="entry name" value="OSJNBA0013A04.12 PROTEIN"/>
    <property type="match status" value="1"/>
</dbReference>
<evidence type="ECO:0000256" key="3">
    <source>
        <dbReference type="ARBA" id="ARBA00022833"/>
    </source>
</evidence>
<dbReference type="PANTHER" id="PTHR32166:SF105">
    <property type="entry name" value="HAT DIMERIZATION DOMAIN-CONTAINING PROTEIN"/>
    <property type="match status" value="1"/>
</dbReference>
<evidence type="ECO:0000256" key="2">
    <source>
        <dbReference type="ARBA" id="ARBA00022771"/>
    </source>
</evidence>
<dbReference type="InterPro" id="IPR003656">
    <property type="entry name" value="Znf_BED"/>
</dbReference>
<accession>A0AAE2CH37</accession>